<dbReference type="SMART" id="SM00091">
    <property type="entry name" value="PAS"/>
    <property type="match status" value="1"/>
</dbReference>
<sequence length="802" mass="89232">MPLSPITRFGLWRLVWPCMLLILVQASLAIFSVYLLSTVRAYVGGENLWSKGEKDAIFFLSRYARTGVSADYARYQQAIEIPLGDLAARQALEQLKPNQKAAYDGFLRGGNNPEDIPALIWLFRNFRDIPYLQQSIDDWKKTDASIRELVEVAFNIRDATVRGAPVSDGLRSQFHDRIYTIDQSLTAKSTAFSATLSHGSRKIATWLIALNAITAVFLIILMFLHTRRLVRQRQVFETALKNEKVRAQITLASIGDAVIVTDANRRITYINPAAERLLGQTLTTAIGALSEEVFGVADSGFDNAGGLSQLLVREDGSAVPVSIQRSALGAADQDAGTVSVFHDRTSEERLIAQLSWQATHDELTGLANRRNFEQRIEAAIRCLAEHQATHYLMFIDLDQFKIVNDTCGHAAGDQVLQQVATILQGGLSITDLLARMGGDEFAVLAEDCELDTAIGLAERLRLAVESTPFQWEDRVFNITVSIGIVPVTDAGTTREEMLRVADIACYIAKENGRNRVEVQRADDLDLHKHFGEMEWVQKIRHALEQDRFLLYAQEIRPLARKEAGLRIELLLRLRDERGAILSPGLFIPAAERYGLMPTIDRWVVREAFRIIATHLANPATQRITYCAINLSGASFNDDAFVGHIRQHAELYGVPPSIIRFEITETSAITDLAGARRFINELRELGFCFVLDDFGNGMSSLRYLKQLPVNCIKIDGNFVRDILDDHISRAMVEMIGRVGKLMNLETVAEFVENDAIIAVLSEIGIDYGQGDAIGRPEPFAVCTPVHAALQASGDPIPLLEDDE</sequence>
<organism evidence="5 6">
    <name type="scientific">Ralstonia insidiosa</name>
    <dbReference type="NCBI Taxonomy" id="190721"/>
    <lineage>
        <taxon>Bacteria</taxon>
        <taxon>Pseudomonadati</taxon>
        <taxon>Pseudomonadota</taxon>
        <taxon>Betaproteobacteria</taxon>
        <taxon>Burkholderiales</taxon>
        <taxon>Burkholderiaceae</taxon>
        <taxon>Ralstonia</taxon>
    </lineage>
</organism>
<proteinExistence type="predicted"/>
<evidence type="ECO:0000256" key="1">
    <source>
        <dbReference type="SAM" id="Phobius"/>
    </source>
</evidence>
<feature type="domain" description="GGDEF" evidence="4">
    <location>
        <begin position="388"/>
        <end position="521"/>
    </location>
</feature>
<dbReference type="PANTHER" id="PTHR44757:SF4">
    <property type="entry name" value="DIGUANYLATE CYCLASE DGCE-RELATED"/>
    <property type="match status" value="1"/>
</dbReference>
<dbReference type="SUPFAM" id="SSF141868">
    <property type="entry name" value="EAL domain-like"/>
    <property type="match status" value="1"/>
</dbReference>
<dbReference type="InterPro" id="IPR035919">
    <property type="entry name" value="EAL_sf"/>
</dbReference>
<dbReference type="SMART" id="SM00052">
    <property type="entry name" value="EAL"/>
    <property type="match status" value="1"/>
</dbReference>
<dbReference type="CDD" id="cd01948">
    <property type="entry name" value="EAL"/>
    <property type="match status" value="1"/>
</dbReference>
<reference evidence="5 6" key="1">
    <citation type="submission" date="2020-04" db="EMBL/GenBank/DDBJ databases">
        <title>Ralstonia insidiosa genome sequencing and assembly.</title>
        <authorList>
            <person name="Martins R.C.R."/>
            <person name="Perdigao-Neto L.V."/>
            <person name="Levin A.S.S."/>
            <person name="Costa S.F."/>
        </authorList>
    </citation>
    <scope>NUCLEOTIDE SEQUENCE [LARGE SCALE GENOMIC DNA]</scope>
    <source>
        <strain evidence="5 6">5047</strain>
    </source>
</reference>
<dbReference type="GO" id="GO:0006355">
    <property type="term" value="P:regulation of DNA-templated transcription"/>
    <property type="evidence" value="ECO:0007669"/>
    <property type="project" value="InterPro"/>
</dbReference>
<dbReference type="CDD" id="cd00130">
    <property type="entry name" value="PAS"/>
    <property type="match status" value="1"/>
</dbReference>
<evidence type="ECO:0000259" key="2">
    <source>
        <dbReference type="PROSITE" id="PS50112"/>
    </source>
</evidence>
<dbReference type="Gene3D" id="3.30.450.20">
    <property type="entry name" value="PAS domain"/>
    <property type="match status" value="1"/>
</dbReference>
<accession>A0A848NQF9</accession>
<dbReference type="FunFam" id="3.30.70.270:FF:000001">
    <property type="entry name" value="Diguanylate cyclase domain protein"/>
    <property type="match status" value="1"/>
</dbReference>
<feature type="transmembrane region" description="Helical" evidence="1">
    <location>
        <begin position="14"/>
        <end position="36"/>
    </location>
</feature>
<protein>
    <submittedName>
        <fullName evidence="5">EAL domain-containing protein</fullName>
    </submittedName>
</protein>
<dbReference type="PROSITE" id="PS50112">
    <property type="entry name" value="PAS"/>
    <property type="match status" value="1"/>
</dbReference>
<dbReference type="AlphaFoldDB" id="A0A848NQF9"/>
<dbReference type="CDD" id="cd01949">
    <property type="entry name" value="GGDEF"/>
    <property type="match status" value="1"/>
</dbReference>
<dbReference type="EMBL" id="JABBZM010000003">
    <property type="protein sequence ID" value="NMV37321.1"/>
    <property type="molecule type" value="Genomic_DNA"/>
</dbReference>
<comment type="caution">
    <text evidence="5">The sequence shown here is derived from an EMBL/GenBank/DDBJ whole genome shotgun (WGS) entry which is preliminary data.</text>
</comment>
<keyword evidence="1" id="KW-0812">Transmembrane</keyword>
<feature type="domain" description="EAL" evidence="3">
    <location>
        <begin position="532"/>
        <end position="789"/>
    </location>
</feature>
<evidence type="ECO:0000259" key="3">
    <source>
        <dbReference type="PROSITE" id="PS50883"/>
    </source>
</evidence>
<dbReference type="GO" id="GO:0003824">
    <property type="term" value="F:catalytic activity"/>
    <property type="evidence" value="ECO:0007669"/>
    <property type="project" value="UniProtKB-ARBA"/>
</dbReference>
<dbReference type="Gene3D" id="3.20.20.450">
    <property type="entry name" value="EAL domain"/>
    <property type="match status" value="1"/>
</dbReference>
<dbReference type="SMART" id="SM00267">
    <property type="entry name" value="GGDEF"/>
    <property type="match status" value="1"/>
</dbReference>
<dbReference type="InterPro" id="IPR052155">
    <property type="entry name" value="Biofilm_reg_signaling"/>
</dbReference>
<dbReference type="InterPro" id="IPR001633">
    <property type="entry name" value="EAL_dom"/>
</dbReference>
<keyword evidence="1" id="KW-0472">Membrane</keyword>
<evidence type="ECO:0000259" key="4">
    <source>
        <dbReference type="PROSITE" id="PS50887"/>
    </source>
</evidence>
<dbReference type="InterPro" id="IPR000014">
    <property type="entry name" value="PAS"/>
</dbReference>
<dbReference type="InterPro" id="IPR000160">
    <property type="entry name" value="GGDEF_dom"/>
</dbReference>
<name>A0A848NQF9_9RALS</name>
<keyword evidence="1" id="KW-1133">Transmembrane helix</keyword>
<dbReference type="Proteomes" id="UP000575469">
    <property type="component" value="Unassembled WGS sequence"/>
</dbReference>
<feature type="domain" description="PAS" evidence="2">
    <location>
        <begin position="241"/>
        <end position="287"/>
    </location>
</feature>
<dbReference type="PROSITE" id="PS50883">
    <property type="entry name" value="EAL"/>
    <property type="match status" value="1"/>
</dbReference>
<dbReference type="PANTHER" id="PTHR44757">
    <property type="entry name" value="DIGUANYLATE CYCLASE DGCP"/>
    <property type="match status" value="1"/>
</dbReference>
<dbReference type="PROSITE" id="PS50887">
    <property type="entry name" value="GGDEF"/>
    <property type="match status" value="1"/>
</dbReference>
<dbReference type="Pfam" id="PF00563">
    <property type="entry name" value="EAL"/>
    <property type="match status" value="1"/>
</dbReference>
<dbReference type="SUPFAM" id="SSF55073">
    <property type="entry name" value="Nucleotide cyclase"/>
    <property type="match status" value="1"/>
</dbReference>
<dbReference type="Gene3D" id="3.30.70.270">
    <property type="match status" value="1"/>
</dbReference>
<dbReference type="InterPro" id="IPR035965">
    <property type="entry name" value="PAS-like_dom_sf"/>
</dbReference>
<dbReference type="Pfam" id="PF13188">
    <property type="entry name" value="PAS_8"/>
    <property type="match status" value="1"/>
</dbReference>
<dbReference type="SUPFAM" id="SSF55785">
    <property type="entry name" value="PYP-like sensor domain (PAS domain)"/>
    <property type="match status" value="1"/>
</dbReference>
<gene>
    <name evidence="5" type="ORF">HGR00_05330</name>
</gene>
<dbReference type="Pfam" id="PF00990">
    <property type="entry name" value="GGDEF"/>
    <property type="match status" value="1"/>
</dbReference>
<dbReference type="NCBIfam" id="TIGR00254">
    <property type="entry name" value="GGDEF"/>
    <property type="match status" value="1"/>
</dbReference>
<feature type="transmembrane region" description="Helical" evidence="1">
    <location>
        <begin position="203"/>
        <end position="224"/>
    </location>
</feature>
<evidence type="ECO:0000313" key="5">
    <source>
        <dbReference type="EMBL" id="NMV37321.1"/>
    </source>
</evidence>
<evidence type="ECO:0000313" key="6">
    <source>
        <dbReference type="Proteomes" id="UP000575469"/>
    </source>
</evidence>
<dbReference type="InterPro" id="IPR043128">
    <property type="entry name" value="Rev_trsase/Diguanyl_cyclase"/>
</dbReference>
<dbReference type="InterPro" id="IPR029787">
    <property type="entry name" value="Nucleotide_cyclase"/>
</dbReference>